<dbReference type="RefSeq" id="WP_140838964.1">
    <property type="nucleotide sequence ID" value="NZ_RCZI01000001.1"/>
</dbReference>
<sequence>MKILVAVDGSPYTQKALAYLSANRTMFSQGSDLVLVNVSTGLPNNVTRHVTKDVVDAHYAEEAGKVLDPVKAYLDEQGVSGYSVQVRHGHTAEQIVEAAKEAGAGLIVMGTHGHGMFGRALMGSVATKVIAESPVSVLLVK</sequence>
<name>A0A502DYY3_9BURK</name>
<dbReference type="OrthoDB" id="9792500at2"/>
<reference evidence="3 4" key="1">
    <citation type="journal article" date="2019" name="Environ. Microbiol.">
        <title>Species interactions and distinct microbial communities in high Arctic permafrost affected cryosols are associated with the CH4 and CO2 gas fluxes.</title>
        <authorList>
            <person name="Altshuler I."/>
            <person name="Hamel J."/>
            <person name="Turney S."/>
            <person name="Magnuson E."/>
            <person name="Levesque R."/>
            <person name="Greer C."/>
            <person name="Whyte L.G."/>
        </authorList>
    </citation>
    <scope>NUCLEOTIDE SEQUENCE [LARGE SCALE GENOMIC DNA]</scope>
    <source>
        <strain evidence="3 4">S06.C</strain>
    </source>
</reference>
<evidence type="ECO:0000259" key="2">
    <source>
        <dbReference type="Pfam" id="PF00582"/>
    </source>
</evidence>
<proteinExistence type="inferred from homology"/>
<protein>
    <submittedName>
        <fullName evidence="3">Universal stress protein</fullName>
    </submittedName>
</protein>
<dbReference type="InterPro" id="IPR014729">
    <property type="entry name" value="Rossmann-like_a/b/a_fold"/>
</dbReference>
<gene>
    <name evidence="3" type="ORF">EAH82_04475</name>
</gene>
<accession>A0A502DYY3</accession>
<dbReference type="PRINTS" id="PR01438">
    <property type="entry name" value="UNVRSLSTRESS"/>
</dbReference>
<feature type="domain" description="UspA" evidence="2">
    <location>
        <begin position="2"/>
        <end position="141"/>
    </location>
</feature>
<dbReference type="SUPFAM" id="SSF52402">
    <property type="entry name" value="Adenine nucleotide alpha hydrolases-like"/>
    <property type="match status" value="1"/>
</dbReference>
<dbReference type="Proteomes" id="UP000319212">
    <property type="component" value="Unassembled WGS sequence"/>
</dbReference>
<evidence type="ECO:0000256" key="1">
    <source>
        <dbReference type="ARBA" id="ARBA00008791"/>
    </source>
</evidence>
<dbReference type="AlphaFoldDB" id="A0A502DYY3"/>
<evidence type="ECO:0000313" key="3">
    <source>
        <dbReference type="EMBL" id="TPG30728.1"/>
    </source>
</evidence>
<dbReference type="Pfam" id="PF00582">
    <property type="entry name" value="Usp"/>
    <property type="match status" value="1"/>
</dbReference>
<dbReference type="PANTHER" id="PTHR46268">
    <property type="entry name" value="STRESS RESPONSE PROTEIN NHAX"/>
    <property type="match status" value="1"/>
</dbReference>
<dbReference type="InterPro" id="IPR006016">
    <property type="entry name" value="UspA"/>
</dbReference>
<comment type="similarity">
    <text evidence="1">Belongs to the universal stress protein A family.</text>
</comment>
<dbReference type="InterPro" id="IPR006015">
    <property type="entry name" value="Universal_stress_UspA"/>
</dbReference>
<dbReference type="Gene3D" id="3.40.50.620">
    <property type="entry name" value="HUPs"/>
    <property type="match status" value="1"/>
</dbReference>
<dbReference type="PANTHER" id="PTHR46268:SF6">
    <property type="entry name" value="UNIVERSAL STRESS PROTEIN UP12"/>
    <property type="match status" value="1"/>
</dbReference>
<organism evidence="3 4">
    <name type="scientific">Variovorax guangxiensis</name>
    <dbReference type="NCBI Taxonomy" id="1775474"/>
    <lineage>
        <taxon>Bacteria</taxon>
        <taxon>Pseudomonadati</taxon>
        <taxon>Pseudomonadota</taxon>
        <taxon>Betaproteobacteria</taxon>
        <taxon>Burkholderiales</taxon>
        <taxon>Comamonadaceae</taxon>
        <taxon>Variovorax</taxon>
    </lineage>
</organism>
<dbReference type="CDD" id="cd00293">
    <property type="entry name" value="USP-like"/>
    <property type="match status" value="1"/>
</dbReference>
<comment type="caution">
    <text evidence="3">The sequence shown here is derived from an EMBL/GenBank/DDBJ whole genome shotgun (WGS) entry which is preliminary data.</text>
</comment>
<evidence type="ECO:0000313" key="4">
    <source>
        <dbReference type="Proteomes" id="UP000319212"/>
    </source>
</evidence>
<dbReference type="EMBL" id="RCZI01000001">
    <property type="protein sequence ID" value="TPG30728.1"/>
    <property type="molecule type" value="Genomic_DNA"/>
</dbReference>